<proteinExistence type="predicted"/>
<dbReference type="Pfam" id="PF12833">
    <property type="entry name" value="HTH_18"/>
    <property type="match status" value="1"/>
</dbReference>
<keyword evidence="11" id="KW-0234">DNA repair</keyword>
<evidence type="ECO:0000256" key="8">
    <source>
        <dbReference type="ARBA" id="ARBA00023125"/>
    </source>
</evidence>
<dbReference type="PROSITE" id="PS01124">
    <property type="entry name" value="HTH_ARAC_FAMILY_2"/>
    <property type="match status" value="1"/>
</dbReference>
<keyword evidence="9" id="KW-0010">Activator</keyword>
<feature type="domain" description="HTH araC/xylS-type" evidence="12">
    <location>
        <begin position="88"/>
        <end position="186"/>
    </location>
</feature>
<keyword evidence="5" id="KW-0227">DNA damage</keyword>
<evidence type="ECO:0000256" key="11">
    <source>
        <dbReference type="ARBA" id="ARBA00023204"/>
    </source>
</evidence>
<evidence type="ECO:0000256" key="4">
    <source>
        <dbReference type="ARBA" id="ARBA00022723"/>
    </source>
</evidence>
<dbReference type="InterPro" id="IPR018062">
    <property type="entry name" value="HTH_AraC-typ_CS"/>
</dbReference>
<gene>
    <name evidence="13" type="ORF">MACH08_37870</name>
</gene>
<dbReference type="PANTHER" id="PTHR43280">
    <property type="entry name" value="ARAC-FAMILY TRANSCRIPTIONAL REGULATOR"/>
    <property type="match status" value="1"/>
</dbReference>
<dbReference type="SUPFAM" id="SSF46689">
    <property type="entry name" value="Homeodomain-like"/>
    <property type="match status" value="2"/>
</dbReference>
<evidence type="ECO:0000313" key="13">
    <source>
        <dbReference type="EMBL" id="GLO68003.1"/>
    </source>
</evidence>
<keyword evidence="4" id="KW-0479">Metal-binding</keyword>
<keyword evidence="6" id="KW-0862">Zinc</keyword>
<evidence type="ECO:0000256" key="7">
    <source>
        <dbReference type="ARBA" id="ARBA00023015"/>
    </source>
</evidence>
<comment type="cofactor">
    <cofactor evidence="1">
        <name>Zn(2+)</name>
        <dbReference type="ChEBI" id="CHEBI:29105"/>
    </cofactor>
</comment>
<dbReference type="EMBL" id="BSKO01000001">
    <property type="protein sequence ID" value="GLO68003.1"/>
    <property type="molecule type" value="Genomic_DNA"/>
</dbReference>
<dbReference type="SUPFAM" id="SSF57884">
    <property type="entry name" value="Ada DNA repair protein, N-terminal domain (N-Ada 10)"/>
    <property type="match status" value="1"/>
</dbReference>
<name>A0ABQ5TMF5_9BACI</name>
<comment type="caution">
    <text evidence="13">The sequence shown here is derived from an EMBL/GenBank/DDBJ whole genome shotgun (WGS) entry which is preliminary data.</text>
</comment>
<dbReference type="InterPro" id="IPR020449">
    <property type="entry name" value="Tscrpt_reg_AraC-type_HTH"/>
</dbReference>
<keyword evidence="7" id="KW-0805">Transcription regulation</keyword>
<evidence type="ECO:0000256" key="2">
    <source>
        <dbReference type="ARBA" id="ARBA00022603"/>
    </source>
</evidence>
<sequence>MMENYLISDIPPTYWKAISTNDSDFDNMFFYGVKTTKIFCRPSCKSRLPNRQNVFIFKKAQAALELGFRPCKRCKPDNLLLPNEEWIGQVCEWIDVNFQRDITLNFLSEIFHSSPFHLQRTFNNVKGESPLAYIQQKRLTTAAKKLIDTNDTIQFIASEVGYPNHSYFSTVFKRYFNVTPHHYRKQYR</sequence>
<dbReference type="Gene3D" id="1.10.10.60">
    <property type="entry name" value="Homeodomain-like"/>
    <property type="match status" value="2"/>
</dbReference>
<protein>
    <submittedName>
        <fullName evidence="13">AraC family transcriptional regulator</fullName>
    </submittedName>
</protein>
<dbReference type="RefSeq" id="WP_397351687.1">
    <property type="nucleotide sequence ID" value="NZ_BSKO01000001.1"/>
</dbReference>
<keyword evidence="10" id="KW-0804">Transcription</keyword>
<evidence type="ECO:0000259" key="12">
    <source>
        <dbReference type="PROSITE" id="PS01124"/>
    </source>
</evidence>
<evidence type="ECO:0000256" key="5">
    <source>
        <dbReference type="ARBA" id="ARBA00022763"/>
    </source>
</evidence>
<dbReference type="PROSITE" id="PS00041">
    <property type="entry name" value="HTH_ARAC_FAMILY_1"/>
    <property type="match status" value="1"/>
</dbReference>
<organism evidence="13 14">
    <name type="scientific">Oceanobacillus kimchii</name>
    <dbReference type="NCBI Taxonomy" id="746691"/>
    <lineage>
        <taxon>Bacteria</taxon>
        <taxon>Bacillati</taxon>
        <taxon>Bacillota</taxon>
        <taxon>Bacilli</taxon>
        <taxon>Bacillales</taxon>
        <taxon>Bacillaceae</taxon>
        <taxon>Oceanobacillus</taxon>
    </lineage>
</organism>
<dbReference type="PIRSF" id="PIRSF000408">
    <property type="entry name" value="Alkyltransferas_AdaA"/>
    <property type="match status" value="1"/>
</dbReference>
<evidence type="ECO:0000256" key="3">
    <source>
        <dbReference type="ARBA" id="ARBA00022679"/>
    </source>
</evidence>
<dbReference type="InterPro" id="IPR004026">
    <property type="entry name" value="Ada_DNA_repair_Zn-bd"/>
</dbReference>
<dbReference type="InterPro" id="IPR018060">
    <property type="entry name" value="HTH_AraC"/>
</dbReference>
<reference evidence="13 14" key="1">
    <citation type="submission" date="2023-02" db="EMBL/GenBank/DDBJ databases">
        <title>Oceanobacillus kimchii IFOP_LL358 isolated form Alexandrium catenella lab strain.</title>
        <authorList>
            <person name="Gajardo G."/>
            <person name="Ueki S."/>
            <person name="Maruyama F."/>
        </authorList>
    </citation>
    <scope>NUCLEOTIDE SEQUENCE [LARGE SCALE GENOMIC DNA]</scope>
    <source>
        <strain evidence="13 14">IFOP_LL358</strain>
    </source>
</reference>
<keyword evidence="8" id="KW-0238">DNA-binding</keyword>
<keyword evidence="3" id="KW-0808">Transferase</keyword>
<evidence type="ECO:0000256" key="10">
    <source>
        <dbReference type="ARBA" id="ARBA00023163"/>
    </source>
</evidence>
<dbReference type="PANTHER" id="PTHR43280:SF28">
    <property type="entry name" value="HTH-TYPE TRANSCRIPTIONAL ACTIVATOR RHAS"/>
    <property type="match status" value="1"/>
</dbReference>
<dbReference type="PRINTS" id="PR00032">
    <property type="entry name" value="HTHARAC"/>
</dbReference>
<dbReference type="InterPro" id="IPR009057">
    <property type="entry name" value="Homeodomain-like_sf"/>
</dbReference>
<evidence type="ECO:0000313" key="14">
    <source>
        <dbReference type="Proteomes" id="UP001275436"/>
    </source>
</evidence>
<keyword evidence="2" id="KW-0489">Methyltransferase</keyword>
<dbReference type="InterPro" id="IPR016220">
    <property type="entry name" value="Me-P-triester_DNA_alkyl-Trfase"/>
</dbReference>
<evidence type="ECO:0000256" key="6">
    <source>
        <dbReference type="ARBA" id="ARBA00022833"/>
    </source>
</evidence>
<dbReference type="Proteomes" id="UP001275436">
    <property type="component" value="Unassembled WGS sequence"/>
</dbReference>
<dbReference type="Pfam" id="PF02805">
    <property type="entry name" value="Ada_Zn_binding"/>
    <property type="match status" value="1"/>
</dbReference>
<dbReference type="Gene3D" id="3.40.10.10">
    <property type="entry name" value="DNA Methylphosphotriester Repair Domain"/>
    <property type="match status" value="1"/>
</dbReference>
<keyword evidence="14" id="KW-1185">Reference proteome</keyword>
<accession>A0ABQ5TMF5</accession>
<evidence type="ECO:0000256" key="1">
    <source>
        <dbReference type="ARBA" id="ARBA00001947"/>
    </source>
</evidence>
<dbReference type="InterPro" id="IPR035451">
    <property type="entry name" value="Ada-like_dom_sf"/>
</dbReference>
<evidence type="ECO:0000256" key="9">
    <source>
        <dbReference type="ARBA" id="ARBA00023159"/>
    </source>
</evidence>
<dbReference type="SMART" id="SM00342">
    <property type="entry name" value="HTH_ARAC"/>
    <property type="match status" value="1"/>
</dbReference>